<evidence type="ECO:0000313" key="5">
    <source>
        <dbReference type="Proteomes" id="UP000759131"/>
    </source>
</evidence>
<sequence length="537" mass="61563">MNESKYSKVIFNEISESYPTDADIECRFYIGDSVKASEGDRIGLFKVGWVYAREGLVFKNVSKCETDNEFGEKKVRFDASQLPKSADEFFQFCYLTAGDDICGASTPFRFIRPHAEDLIQLTDNRNSDEEDFVVVRSQQALLQERLQQLVNENGVLEYSKRSLEQHMTSKSNEVSELRKMLVELEDRNKLSQLESTRIMAKLSSSEAQNCSHSERIEVLERELSEMRRSRDEYEARLAFTQSELNQLQDVVNGFEVKAFKCGEMLKTRDQEVFNLVKKTGEQQVLIDELSSTRAMVEAKLELSSTSIAKVMSERRDLESENRMLRSELEDTRAKCDSLQSKTDLMMAEILDFDKIKLKTKVQIQTANEEMVELKTRLDETEANKKATSGQWKQKEELFEKQIDELKSRLANAAEEYQKIYKYNTKLENRVDKIKAKVKKYFDTKSQTKAAVDVSLTERQELMAKAETEVKTVIVDMDTPLEERMSIRSLETPMESACALPLPTTTITRVKAIDGGCSGGGRESGQHYSVDTFAVHYM</sequence>
<protein>
    <recommendedName>
        <fullName evidence="3">SKICH domain-containing protein</fullName>
    </recommendedName>
</protein>
<dbReference type="PANTHER" id="PTHR31915">
    <property type="entry name" value="SKICH DOMAIN-CONTAINING PROTEIN"/>
    <property type="match status" value="1"/>
</dbReference>
<dbReference type="OrthoDB" id="10015001at2759"/>
<dbReference type="InterPro" id="IPR041611">
    <property type="entry name" value="SKICH"/>
</dbReference>
<reference evidence="4" key="1">
    <citation type="submission" date="2020-11" db="EMBL/GenBank/DDBJ databases">
        <authorList>
            <person name="Tran Van P."/>
        </authorList>
    </citation>
    <scope>NUCLEOTIDE SEQUENCE</scope>
</reference>
<feature type="domain" description="SKICH" evidence="3">
    <location>
        <begin position="9"/>
        <end position="110"/>
    </location>
</feature>
<dbReference type="EMBL" id="OC865417">
    <property type="protein sequence ID" value="CAD7632340.1"/>
    <property type="molecule type" value="Genomic_DNA"/>
</dbReference>
<evidence type="ECO:0000256" key="2">
    <source>
        <dbReference type="SAM" id="Coils"/>
    </source>
</evidence>
<feature type="coiled-coil region" evidence="2">
    <location>
        <begin position="307"/>
        <end position="443"/>
    </location>
</feature>
<organism evidence="4">
    <name type="scientific">Medioppia subpectinata</name>
    <dbReference type="NCBI Taxonomy" id="1979941"/>
    <lineage>
        <taxon>Eukaryota</taxon>
        <taxon>Metazoa</taxon>
        <taxon>Ecdysozoa</taxon>
        <taxon>Arthropoda</taxon>
        <taxon>Chelicerata</taxon>
        <taxon>Arachnida</taxon>
        <taxon>Acari</taxon>
        <taxon>Acariformes</taxon>
        <taxon>Sarcoptiformes</taxon>
        <taxon>Oribatida</taxon>
        <taxon>Brachypylina</taxon>
        <taxon>Oppioidea</taxon>
        <taxon>Oppiidae</taxon>
        <taxon>Medioppia</taxon>
    </lineage>
</organism>
<keyword evidence="5" id="KW-1185">Reference proteome</keyword>
<feature type="coiled-coil region" evidence="2">
    <location>
        <begin position="167"/>
        <end position="250"/>
    </location>
</feature>
<evidence type="ECO:0000256" key="1">
    <source>
        <dbReference type="ARBA" id="ARBA00023054"/>
    </source>
</evidence>
<proteinExistence type="predicted"/>
<name>A0A7R9L026_9ACAR</name>
<keyword evidence="1 2" id="KW-0175">Coiled coil</keyword>
<dbReference type="AlphaFoldDB" id="A0A7R9L026"/>
<dbReference type="Gene3D" id="1.10.287.1490">
    <property type="match status" value="1"/>
</dbReference>
<evidence type="ECO:0000313" key="4">
    <source>
        <dbReference type="EMBL" id="CAD7632340.1"/>
    </source>
</evidence>
<gene>
    <name evidence="4" type="ORF">OSB1V03_LOCUS12745</name>
</gene>
<dbReference type="Gene3D" id="2.60.40.2840">
    <property type="match status" value="1"/>
</dbReference>
<accession>A0A7R9L026</accession>
<dbReference type="Pfam" id="PF17751">
    <property type="entry name" value="SKICH"/>
    <property type="match status" value="1"/>
</dbReference>
<dbReference type="PANTHER" id="PTHR31915:SF6">
    <property type="entry name" value="SKICH DOMAIN-CONTAINING PROTEIN"/>
    <property type="match status" value="1"/>
</dbReference>
<dbReference type="InterPro" id="IPR051002">
    <property type="entry name" value="UBA_autophagy_assoc_protein"/>
</dbReference>
<dbReference type="Proteomes" id="UP000759131">
    <property type="component" value="Unassembled WGS sequence"/>
</dbReference>
<dbReference type="EMBL" id="CAJPIZ010010842">
    <property type="protein sequence ID" value="CAG2112770.1"/>
    <property type="molecule type" value="Genomic_DNA"/>
</dbReference>
<evidence type="ECO:0000259" key="3">
    <source>
        <dbReference type="Pfam" id="PF17751"/>
    </source>
</evidence>